<dbReference type="EMBL" id="JAIOIV010000017">
    <property type="protein sequence ID" value="MBZ0155004.1"/>
    <property type="molecule type" value="Genomic_DNA"/>
</dbReference>
<name>A0A953JA01_9BACT</name>
<dbReference type="CDD" id="cd07052">
    <property type="entry name" value="BMC_like_1_repeat2"/>
    <property type="match status" value="1"/>
</dbReference>
<reference evidence="4" key="1">
    <citation type="journal article" date="2021" name="bioRxiv">
        <title>Unraveling nitrogen, sulfur and carbon metabolic pathways and microbial community transcriptional responses to substrate deprivation and toxicity stresses in a bioreactor mimicking anoxic brackish coastal sediment conditions.</title>
        <authorList>
            <person name="Martins P.D."/>
            <person name="Echeveste M.J."/>
            <person name="Arshad A."/>
            <person name="Kurth J."/>
            <person name="Ouboter H."/>
            <person name="Jetten M.S.M."/>
            <person name="Welte C.U."/>
        </authorList>
    </citation>
    <scope>NUCLEOTIDE SEQUENCE</scope>
    <source>
        <strain evidence="4">MAG_39</strain>
    </source>
</reference>
<comment type="caution">
    <text evidence="4">The sequence shown here is derived from an EMBL/GenBank/DDBJ whole genome shotgun (WGS) entry which is preliminary data.</text>
</comment>
<sequence length="201" mass="22163">MQPQLASQVAATARGYLPIVGQASIIVEIAPGIEINRLTDVAVKATDVMPGAQVVERAFGMLEFHHSDQGQVLQSGNAILEALKKTEMDRLKPRILTSQLIRRVHDYQCQLINRTSRSANYILPGETLYILEVHPAGYANFAANEAEKAADIKLIEVRNFGAFGRLYFCGEERDVEVGMDAVHRALESITGRENSPSKKES</sequence>
<comment type="subcellular location">
    <subcellularLocation>
        <location evidence="1">Bacterial microcompartment</location>
    </subcellularLocation>
</comment>
<dbReference type="InterPro" id="IPR000249">
    <property type="entry name" value="BMC_dom"/>
</dbReference>
<dbReference type="SUPFAM" id="SSF143414">
    <property type="entry name" value="CcmK-like"/>
    <property type="match status" value="1"/>
</dbReference>
<organism evidence="4 5">
    <name type="scientific">Candidatus Nitrobium versatile</name>
    <dbReference type="NCBI Taxonomy" id="2884831"/>
    <lineage>
        <taxon>Bacteria</taxon>
        <taxon>Pseudomonadati</taxon>
        <taxon>Nitrospirota</taxon>
        <taxon>Nitrospiria</taxon>
        <taxon>Nitrospirales</taxon>
        <taxon>Nitrospiraceae</taxon>
        <taxon>Candidatus Nitrobium</taxon>
    </lineage>
</organism>
<dbReference type="GO" id="GO:0031469">
    <property type="term" value="C:bacterial microcompartment"/>
    <property type="evidence" value="ECO:0007669"/>
    <property type="project" value="UniProtKB-SubCell"/>
</dbReference>
<protein>
    <recommendedName>
        <fullName evidence="3">BMC circularly permuted domain-containing protein</fullName>
    </recommendedName>
</protein>
<keyword evidence="2" id="KW-1283">Bacterial microcompartment</keyword>
<dbReference type="InterPro" id="IPR037233">
    <property type="entry name" value="CcmK-like_sf"/>
</dbReference>
<dbReference type="AlphaFoldDB" id="A0A953JA01"/>
<evidence type="ECO:0000259" key="3">
    <source>
        <dbReference type="PROSITE" id="PS51931"/>
    </source>
</evidence>
<feature type="domain" description="BMC circularly permuted" evidence="3">
    <location>
        <begin position="94"/>
        <end position="196"/>
    </location>
</feature>
<accession>A0A953JA01</accession>
<evidence type="ECO:0000256" key="1">
    <source>
        <dbReference type="ARBA" id="ARBA00024322"/>
    </source>
</evidence>
<dbReference type="PROSITE" id="PS51931">
    <property type="entry name" value="BMC_CP"/>
    <property type="match status" value="2"/>
</dbReference>
<dbReference type="Gene3D" id="3.30.70.1710">
    <property type="match status" value="2"/>
</dbReference>
<gene>
    <name evidence="4" type="ORF">K8I29_02170</name>
</gene>
<dbReference type="SMART" id="SM00877">
    <property type="entry name" value="BMC"/>
    <property type="match status" value="1"/>
</dbReference>
<feature type="domain" description="BMC circularly permuted" evidence="3">
    <location>
        <begin position="1"/>
        <end position="93"/>
    </location>
</feature>
<evidence type="ECO:0000256" key="2">
    <source>
        <dbReference type="ARBA" id="ARBA00024446"/>
    </source>
</evidence>
<proteinExistence type="predicted"/>
<evidence type="ECO:0000313" key="5">
    <source>
        <dbReference type="Proteomes" id="UP000705867"/>
    </source>
</evidence>
<evidence type="ECO:0000313" key="4">
    <source>
        <dbReference type="EMBL" id="MBZ0155004.1"/>
    </source>
</evidence>
<dbReference type="Proteomes" id="UP000705867">
    <property type="component" value="Unassembled WGS sequence"/>
</dbReference>
<reference evidence="4" key="2">
    <citation type="submission" date="2021-08" db="EMBL/GenBank/DDBJ databases">
        <authorList>
            <person name="Dalcin Martins P."/>
        </authorList>
    </citation>
    <scope>NUCLEOTIDE SEQUENCE</scope>
    <source>
        <strain evidence="4">MAG_39</strain>
    </source>
</reference>
<dbReference type="InterPro" id="IPR044870">
    <property type="entry name" value="BMC_CP"/>
</dbReference>